<keyword evidence="4" id="KW-0472">Membrane</keyword>
<feature type="transmembrane region" description="Helical" evidence="4">
    <location>
        <begin position="35"/>
        <end position="52"/>
    </location>
</feature>
<dbReference type="InterPro" id="IPR050482">
    <property type="entry name" value="Sensor_HK_TwoCompSys"/>
</dbReference>
<dbReference type="Proteomes" id="UP001195724">
    <property type="component" value="Unassembled WGS sequence"/>
</dbReference>
<dbReference type="Gene3D" id="1.20.5.1930">
    <property type="match status" value="1"/>
</dbReference>
<feature type="transmembrane region" description="Helical" evidence="4">
    <location>
        <begin position="97"/>
        <end position="113"/>
    </location>
</feature>
<accession>A0ABS2S2I4</accession>
<feature type="transmembrane region" description="Helical" evidence="4">
    <location>
        <begin position="72"/>
        <end position="91"/>
    </location>
</feature>
<feature type="domain" description="Signal transduction histidine kinase subgroup 3 dimerisation and phosphoacceptor" evidence="5">
    <location>
        <begin position="188"/>
        <end position="253"/>
    </location>
</feature>
<keyword evidence="1 6" id="KW-0808">Transferase</keyword>
<dbReference type="PANTHER" id="PTHR24421:SF63">
    <property type="entry name" value="SENSOR HISTIDINE KINASE DESK"/>
    <property type="match status" value="1"/>
</dbReference>
<dbReference type="RefSeq" id="WP_307819527.1">
    <property type="nucleotide sequence ID" value="NZ_JAFBCL010000001.1"/>
</dbReference>
<keyword evidence="4" id="KW-1133">Transmembrane helix</keyword>
<feature type="transmembrane region" description="Helical" evidence="4">
    <location>
        <begin position="120"/>
        <end position="140"/>
    </location>
</feature>
<dbReference type="Pfam" id="PF07730">
    <property type="entry name" value="HisKA_3"/>
    <property type="match status" value="1"/>
</dbReference>
<keyword evidence="3" id="KW-0902">Two-component regulatory system</keyword>
<evidence type="ECO:0000313" key="6">
    <source>
        <dbReference type="EMBL" id="MBM7810124.1"/>
    </source>
</evidence>
<proteinExistence type="predicted"/>
<evidence type="ECO:0000256" key="2">
    <source>
        <dbReference type="ARBA" id="ARBA00022777"/>
    </source>
</evidence>
<evidence type="ECO:0000259" key="5">
    <source>
        <dbReference type="Pfam" id="PF07730"/>
    </source>
</evidence>
<keyword evidence="2 6" id="KW-0418">Kinase</keyword>
<dbReference type="InterPro" id="IPR036890">
    <property type="entry name" value="HATPase_C_sf"/>
</dbReference>
<dbReference type="EMBL" id="JAFBCL010000001">
    <property type="protein sequence ID" value="MBM7810124.1"/>
    <property type="molecule type" value="Genomic_DNA"/>
</dbReference>
<feature type="transmembrane region" description="Helical" evidence="4">
    <location>
        <begin position="12"/>
        <end position="29"/>
    </location>
</feature>
<feature type="transmembrane region" description="Helical" evidence="4">
    <location>
        <begin position="146"/>
        <end position="167"/>
    </location>
</feature>
<sequence>MTTPLKVLRRVTWLSVTGAGLMVAVVTALDLSGGRYGWHAVPLVAAVVVVSVQHARYLRQAMGGLGRGGQRVVEHLVTFAVALGALALAGARAPTSIAWSLLPAAVIAHVVANQPKGSRWLVVAGGTAAVVLVGGLTGSHDVVGSIVVPAVVVGMFVVADLAQLWFWDAALELDRARQTSEALAVAEERLRFAADLHDVQGHHLQAIALKGELTSRLIGRDDEAARRHADEVADLARTALRETREVVLGYRRASLGTEITNAVGVLRAAGIETAVSGDAADVPPPLQPLFGALVREGTTNVLRHSRARRCDVAISVSDGQVSVRLRNDGARSEDGAAAGSGLAGLRERFATVGGRVEVGATGADGFELVGLVRS</sequence>
<protein>
    <submittedName>
        <fullName evidence="6">Two-component system sensor histidine kinase DesK</fullName>
        <ecNumber evidence="6">2.7.13.3</ecNumber>
    </submittedName>
</protein>
<dbReference type="Gene3D" id="3.30.565.10">
    <property type="entry name" value="Histidine kinase-like ATPase, C-terminal domain"/>
    <property type="match status" value="1"/>
</dbReference>
<name>A0ABS2S2I4_9PSEU</name>
<reference evidence="6 7" key="1">
    <citation type="submission" date="2021-01" db="EMBL/GenBank/DDBJ databases">
        <title>Sequencing the genomes of 1000 actinobacteria strains.</title>
        <authorList>
            <person name="Klenk H.-P."/>
        </authorList>
    </citation>
    <scope>NUCLEOTIDE SEQUENCE [LARGE SCALE GENOMIC DNA]</scope>
    <source>
        <strain evidence="6 7">DSM 44581</strain>
    </source>
</reference>
<dbReference type="GO" id="GO:0004673">
    <property type="term" value="F:protein histidine kinase activity"/>
    <property type="evidence" value="ECO:0007669"/>
    <property type="project" value="UniProtKB-EC"/>
</dbReference>
<evidence type="ECO:0000313" key="7">
    <source>
        <dbReference type="Proteomes" id="UP001195724"/>
    </source>
</evidence>
<evidence type="ECO:0000256" key="4">
    <source>
        <dbReference type="SAM" id="Phobius"/>
    </source>
</evidence>
<organism evidence="6 7">
    <name type="scientific">Saccharothrix algeriensis</name>
    <dbReference type="NCBI Taxonomy" id="173560"/>
    <lineage>
        <taxon>Bacteria</taxon>
        <taxon>Bacillati</taxon>
        <taxon>Actinomycetota</taxon>
        <taxon>Actinomycetes</taxon>
        <taxon>Pseudonocardiales</taxon>
        <taxon>Pseudonocardiaceae</taxon>
        <taxon>Saccharothrix</taxon>
    </lineage>
</organism>
<evidence type="ECO:0000256" key="3">
    <source>
        <dbReference type="ARBA" id="ARBA00023012"/>
    </source>
</evidence>
<dbReference type="PANTHER" id="PTHR24421">
    <property type="entry name" value="NITRATE/NITRITE SENSOR PROTEIN NARX-RELATED"/>
    <property type="match status" value="1"/>
</dbReference>
<dbReference type="InterPro" id="IPR011712">
    <property type="entry name" value="Sig_transdc_His_kin_sub3_dim/P"/>
</dbReference>
<gene>
    <name evidence="6" type="ORF">JOE68_000989</name>
</gene>
<keyword evidence="4" id="KW-0812">Transmembrane</keyword>
<comment type="caution">
    <text evidence="6">The sequence shown here is derived from an EMBL/GenBank/DDBJ whole genome shotgun (WGS) entry which is preliminary data.</text>
</comment>
<evidence type="ECO:0000256" key="1">
    <source>
        <dbReference type="ARBA" id="ARBA00022679"/>
    </source>
</evidence>
<dbReference type="EC" id="2.7.13.3" evidence="6"/>
<keyword evidence="7" id="KW-1185">Reference proteome</keyword>